<dbReference type="SUPFAM" id="SSF57850">
    <property type="entry name" value="RING/U-box"/>
    <property type="match status" value="1"/>
</dbReference>
<dbReference type="EMBL" id="KE343994">
    <property type="protein sequence ID" value="EXB50310.1"/>
    <property type="molecule type" value="Genomic_DNA"/>
</dbReference>
<dbReference type="Pfam" id="PF13639">
    <property type="entry name" value="zf-RING_2"/>
    <property type="match status" value="1"/>
</dbReference>
<reference evidence="10" key="1">
    <citation type="submission" date="2013-01" db="EMBL/GenBank/DDBJ databases">
        <title>Draft Genome Sequence of a Mulberry Tree, Morus notabilis C.K. Schneid.</title>
        <authorList>
            <person name="He N."/>
            <person name="Zhao S."/>
        </authorList>
    </citation>
    <scope>NUCLEOTIDE SEQUENCE</scope>
</reference>
<protein>
    <submittedName>
        <fullName evidence="9">NEP1-interacting protein-like 1</fullName>
    </submittedName>
</protein>
<dbReference type="AlphaFoldDB" id="W9QQ37"/>
<dbReference type="eggNOG" id="KOG0800">
    <property type="taxonomic scope" value="Eukaryota"/>
</dbReference>
<keyword evidence="2" id="KW-0479">Metal-binding</keyword>
<feature type="transmembrane region" description="Helical" evidence="7">
    <location>
        <begin position="37"/>
        <end position="57"/>
    </location>
</feature>
<evidence type="ECO:0000313" key="10">
    <source>
        <dbReference type="Proteomes" id="UP000030645"/>
    </source>
</evidence>
<dbReference type="InterPro" id="IPR013083">
    <property type="entry name" value="Znf_RING/FYVE/PHD"/>
</dbReference>
<evidence type="ECO:0000256" key="3">
    <source>
        <dbReference type="ARBA" id="ARBA00022771"/>
    </source>
</evidence>
<evidence type="ECO:0000259" key="8">
    <source>
        <dbReference type="PROSITE" id="PS50089"/>
    </source>
</evidence>
<evidence type="ECO:0000256" key="1">
    <source>
        <dbReference type="ARBA" id="ARBA00004370"/>
    </source>
</evidence>
<keyword evidence="5 7" id="KW-0472">Membrane</keyword>
<dbReference type="OrthoDB" id="8062037at2759"/>
<dbReference type="PANTHER" id="PTHR46151">
    <property type="entry name" value="NEP1-INTERACTING PROTEIN-LIKE 2"/>
    <property type="match status" value="1"/>
</dbReference>
<accession>W9QQ37</accession>
<evidence type="ECO:0000313" key="9">
    <source>
        <dbReference type="EMBL" id="EXB50310.1"/>
    </source>
</evidence>
<gene>
    <name evidence="9" type="ORF">L484_017848</name>
</gene>
<keyword evidence="10" id="KW-1185">Reference proteome</keyword>
<dbReference type="SMART" id="SM00184">
    <property type="entry name" value="RING"/>
    <property type="match status" value="1"/>
</dbReference>
<keyword evidence="7" id="KW-1133">Transmembrane helix</keyword>
<dbReference type="GO" id="GO:0016020">
    <property type="term" value="C:membrane"/>
    <property type="evidence" value="ECO:0007669"/>
    <property type="project" value="UniProtKB-SubCell"/>
</dbReference>
<dbReference type="Gene3D" id="3.30.40.10">
    <property type="entry name" value="Zinc/RING finger domain, C3HC4 (zinc finger)"/>
    <property type="match status" value="1"/>
</dbReference>
<dbReference type="InterPro" id="IPR001841">
    <property type="entry name" value="Znf_RING"/>
</dbReference>
<comment type="subcellular location">
    <subcellularLocation>
        <location evidence="1">Membrane</location>
    </subcellularLocation>
</comment>
<feature type="domain" description="RING-type" evidence="8">
    <location>
        <begin position="175"/>
        <end position="217"/>
    </location>
</feature>
<name>W9QQ37_9ROSA</name>
<dbReference type="PROSITE" id="PS50089">
    <property type="entry name" value="ZF_RING_2"/>
    <property type="match status" value="1"/>
</dbReference>
<proteinExistence type="predicted"/>
<evidence type="ECO:0000256" key="4">
    <source>
        <dbReference type="ARBA" id="ARBA00022833"/>
    </source>
</evidence>
<dbReference type="PANTHER" id="PTHR46151:SF12">
    <property type="entry name" value="RING_U-BOX SUPERFAMILY PROTEIN"/>
    <property type="match status" value="1"/>
</dbReference>
<evidence type="ECO:0000256" key="6">
    <source>
        <dbReference type="PROSITE-ProRule" id="PRU00175"/>
    </source>
</evidence>
<evidence type="ECO:0000256" key="2">
    <source>
        <dbReference type="ARBA" id="ARBA00022723"/>
    </source>
</evidence>
<sequence>MASSSVFSFMKGWFPGQEVLSICASFSKSFVRLMKKIVFAAFTCFFALGGAIVGAIHGAIKGQTTETGFLKGAIIGGLAGAVAAIQLLDSAIDGEPFSKAAILRSLVNGKVFMDYASPAMLKAYQWQISPLETTYRDISDIYDTAANKGLSQICIQNLPSHKYHPSKNHQHDFCCSICLQEVKREESVRRLPNCGHFFHLDCIDQWLMRQGSCPICRIHVYDDKN</sequence>
<dbReference type="CDD" id="cd16461">
    <property type="entry name" value="RING-H2_EL5-like"/>
    <property type="match status" value="1"/>
</dbReference>
<dbReference type="GO" id="GO:0008270">
    <property type="term" value="F:zinc ion binding"/>
    <property type="evidence" value="ECO:0007669"/>
    <property type="project" value="UniProtKB-KW"/>
</dbReference>
<keyword evidence="7" id="KW-0812">Transmembrane</keyword>
<keyword evidence="3 6" id="KW-0863">Zinc-finger</keyword>
<dbReference type="KEGG" id="mnt:21400831"/>
<organism evidence="9 10">
    <name type="scientific">Morus notabilis</name>
    <dbReference type="NCBI Taxonomy" id="981085"/>
    <lineage>
        <taxon>Eukaryota</taxon>
        <taxon>Viridiplantae</taxon>
        <taxon>Streptophyta</taxon>
        <taxon>Embryophyta</taxon>
        <taxon>Tracheophyta</taxon>
        <taxon>Spermatophyta</taxon>
        <taxon>Magnoliopsida</taxon>
        <taxon>eudicotyledons</taxon>
        <taxon>Gunneridae</taxon>
        <taxon>Pentapetalae</taxon>
        <taxon>rosids</taxon>
        <taxon>fabids</taxon>
        <taxon>Rosales</taxon>
        <taxon>Moraceae</taxon>
        <taxon>Moreae</taxon>
        <taxon>Morus</taxon>
    </lineage>
</organism>
<dbReference type="Proteomes" id="UP000030645">
    <property type="component" value="Unassembled WGS sequence"/>
</dbReference>
<evidence type="ECO:0000256" key="7">
    <source>
        <dbReference type="SAM" id="Phobius"/>
    </source>
</evidence>
<evidence type="ECO:0000256" key="5">
    <source>
        <dbReference type="ARBA" id="ARBA00023136"/>
    </source>
</evidence>
<keyword evidence="4" id="KW-0862">Zinc</keyword>